<evidence type="ECO:0000313" key="1">
    <source>
        <dbReference type="EMBL" id="MEQ2170282.1"/>
    </source>
</evidence>
<organism evidence="1 2">
    <name type="scientific">Goodea atripinnis</name>
    <dbReference type="NCBI Taxonomy" id="208336"/>
    <lineage>
        <taxon>Eukaryota</taxon>
        <taxon>Metazoa</taxon>
        <taxon>Chordata</taxon>
        <taxon>Craniata</taxon>
        <taxon>Vertebrata</taxon>
        <taxon>Euteleostomi</taxon>
        <taxon>Actinopterygii</taxon>
        <taxon>Neopterygii</taxon>
        <taxon>Teleostei</taxon>
        <taxon>Neoteleostei</taxon>
        <taxon>Acanthomorphata</taxon>
        <taxon>Ovalentaria</taxon>
        <taxon>Atherinomorphae</taxon>
        <taxon>Cyprinodontiformes</taxon>
        <taxon>Goodeidae</taxon>
        <taxon>Goodea</taxon>
    </lineage>
</organism>
<keyword evidence="2" id="KW-1185">Reference proteome</keyword>
<proteinExistence type="predicted"/>
<evidence type="ECO:0000313" key="2">
    <source>
        <dbReference type="Proteomes" id="UP001476798"/>
    </source>
</evidence>
<protein>
    <submittedName>
        <fullName evidence="1">Uncharacterized protein</fullName>
    </submittedName>
</protein>
<comment type="caution">
    <text evidence="1">The sequence shown here is derived from an EMBL/GenBank/DDBJ whole genome shotgun (WGS) entry which is preliminary data.</text>
</comment>
<sequence length="104" mass="11588">MKKIKFAFGPVQTSGPKNFPGVKTPLSPSKDLLDLVREEPPTSCDPVELTVVCYTSWFFLHRHNGETQHVINGRTPLSNLLPARFKVRTTTPVAISNKSINPMN</sequence>
<name>A0ABV0NFW1_9TELE</name>
<dbReference type="EMBL" id="JAHRIO010037622">
    <property type="protein sequence ID" value="MEQ2170282.1"/>
    <property type="molecule type" value="Genomic_DNA"/>
</dbReference>
<gene>
    <name evidence="1" type="ORF">GOODEAATRI_033910</name>
</gene>
<reference evidence="1 2" key="1">
    <citation type="submission" date="2021-06" db="EMBL/GenBank/DDBJ databases">
        <authorList>
            <person name="Palmer J.M."/>
        </authorList>
    </citation>
    <scope>NUCLEOTIDE SEQUENCE [LARGE SCALE GENOMIC DNA]</scope>
    <source>
        <strain evidence="1 2">GA_2019</strain>
        <tissue evidence="1">Muscle</tissue>
    </source>
</reference>
<dbReference type="Proteomes" id="UP001476798">
    <property type="component" value="Unassembled WGS sequence"/>
</dbReference>
<accession>A0ABV0NFW1</accession>